<feature type="transmembrane region" description="Helical" evidence="12">
    <location>
        <begin position="352"/>
        <end position="375"/>
    </location>
</feature>
<protein>
    <recommendedName>
        <fullName evidence="9">Putative sodium-coupled neutral amino acid transporter 11</fullName>
    </recommendedName>
    <alternativeName>
        <fullName evidence="10">Solute carrier family 38 member 11</fullName>
    </alternativeName>
</protein>
<evidence type="ECO:0000313" key="22">
    <source>
        <dbReference type="RefSeq" id="XP_032802052.1"/>
    </source>
</evidence>
<dbReference type="RefSeq" id="XP_032802046.1">
    <property type="nucleotide sequence ID" value="XM_032946155.1"/>
</dbReference>
<accession>A0AAJ7SM87</accession>
<evidence type="ECO:0000256" key="5">
    <source>
        <dbReference type="ARBA" id="ARBA00022970"/>
    </source>
</evidence>
<dbReference type="RefSeq" id="XP_032802052.1">
    <property type="nucleotide sequence ID" value="XM_032946161.1"/>
</dbReference>
<keyword evidence="14" id="KW-1185">Reference proteome</keyword>
<keyword evidence="3" id="KW-0813">Transport</keyword>
<evidence type="ECO:0000256" key="12">
    <source>
        <dbReference type="SAM" id="Phobius"/>
    </source>
</evidence>
<evidence type="ECO:0000313" key="20">
    <source>
        <dbReference type="RefSeq" id="XP_032802050.1"/>
    </source>
</evidence>
<feature type="transmembrane region" description="Helical" evidence="12">
    <location>
        <begin position="50"/>
        <end position="69"/>
    </location>
</feature>
<dbReference type="Proteomes" id="UP001318040">
    <property type="component" value="Chromosome 4"/>
</dbReference>
<sequence length="471" mass="51395">MDENEERDRDASERVKSSPQDVHASDREALFPREVEDEDSRTGTSDLPSASLNVLNSIIGAGIIGLPYALKQAGFPLGLLLLVVVAYVTDYSIILLIKSGSLSGTTTYQSLVHSAFGYFGYIVLSLLQFTYPFIAMVSYNVITGDTLTKVFERIPGVGEEHILANRYFIIFLTSVFCTLPLSLFRDVAQLGKVSLISVFFTLFILIVVVVRAFTLGPQIPASMNAWTFAQPNVVQAVGIMAFAFICHHNTFIIYGSLEQPSLSNWSRVTHVSVLSALIISLILAACGYATFTGFTQGDIFENYCKNDDLVTAGRFCYALSILLTFPIECFVTREVFENVFFASAPWSRVRHTIVTVVIVAAATAASVSTDCLGIVLELNGVLCASPLVFILPAACYLRLSSEPWYNPNRLLSAVLLLCGMAIMGVGLVMALLHQQTCTHGQEMFYCSSLNATTLHGHNATFPSSTVAGLWT</sequence>
<feature type="transmembrane region" description="Helical" evidence="12">
    <location>
        <begin position="233"/>
        <end position="257"/>
    </location>
</feature>
<evidence type="ECO:0000256" key="9">
    <source>
        <dbReference type="ARBA" id="ARBA00040814"/>
    </source>
</evidence>
<evidence type="ECO:0000256" key="8">
    <source>
        <dbReference type="ARBA" id="ARBA00037101"/>
    </source>
</evidence>
<feature type="domain" description="Amino acid transporter transmembrane" evidence="13">
    <location>
        <begin position="45"/>
        <end position="430"/>
    </location>
</feature>
<evidence type="ECO:0000313" key="19">
    <source>
        <dbReference type="RefSeq" id="XP_032802049.1"/>
    </source>
</evidence>
<keyword evidence="6 12" id="KW-1133">Transmembrane helix</keyword>
<feature type="transmembrane region" description="Helical" evidence="12">
    <location>
        <begin position="269"/>
        <end position="291"/>
    </location>
</feature>
<evidence type="ECO:0000313" key="16">
    <source>
        <dbReference type="RefSeq" id="XP_032802045.1"/>
    </source>
</evidence>
<feature type="compositionally biased region" description="Basic and acidic residues" evidence="11">
    <location>
        <begin position="23"/>
        <end position="34"/>
    </location>
</feature>
<evidence type="ECO:0000256" key="7">
    <source>
        <dbReference type="ARBA" id="ARBA00023136"/>
    </source>
</evidence>
<organism evidence="14 18">
    <name type="scientific">Petromyzon marinus</name>
    <name type="common">Sea lamprey</name>
    <dbReference type="NCBI Taxonomy" id="7757"/>
    <lineage>
        <taxon>Eukaryota</taxon>
        <taxon>Metazoa</taxon>
        <taxon>Chordata</taxon>
        <taxon>Craniata</taxon>
        <taxon>Vertebrata</taxon>
        <taxon>Cyclostomata</taxon>
        <taxon>Hyperoartia</taxon>
        <taxon>Petromyzontiformes</taxon>
        <taxon>Petromyzontidae</taxon>
        <taxon>Petromyzon</taxon>
    </lineage>
</organism>
<evidence type="ECO:0000313" key="24">
    <source>
        <dbReference type="RefSeq" id="XP_032802054.1"/>
    </source>
</evidence>
<dbReference type="RefSeq" id="XP_032802051.1">
    <property type="nucleotide sequence ID" value="XM_032946160.1"/>
</dbReference>
<proteinExistence type="inferred from homology"/>
<dbReference type="RefSeq" id="XP_032802053.1">
    <property type="nucleotide sequence ID" value="XM_032946162.1"/>
</dbReference>
<feature type="region of interest" description="Disordered" evidence="11">
    <location>
        <begin position="1"/>
        <end position="46"/>
    </location>
</feature>
<evidence type="ECO:0000256" key="1">
    <source>
        <dbReference type="ARBA" id="ARBA00004141"/>
    </source>
</evidence>
<dbReference type="RefSeq" id="XP_032802044.1">
    <property type="nucleotide sequence ID" value="XM_032946153.1"/>
</dbReference>
<dbReference type="RefSeq" id="XP_032802045.1">
    <property type="nucleotide sequence ID" value="XM_032946154.1"/>
</dbReference>
<evidence type="ECO:0000256" key="3">
    <source>
        <dbReference type="ARBA" id="ARBA00022448"/>
    </source>
</evidence>
<evidence type="ECO:0000313" key="17">
    <source>
        <dbReference type="RefSeq" id="XP_032802046.1"/>
    </source>
</evidence>
<reference evidence="15 16" key="1">
    <citation type="submission" date="2025-04" db="UniProtKB">
        <authorList>
            <consortium name="RefSeq"/>
        </authorList>
    </citation>
    <scope>IDENTIFICATION</scope>
    <source>
        <tissue evidence="15 16">Sperm</tissue>
    </source>
</reference>
<dbReference type="AlphaFoldDB" id="A0AAJ7SM87"/>
<dbReference type="Pfam" id="PF01490">
    <property type="entry name" value="Aa_trans"/>
    <property type="match status" value="1"/>
</dbReference>
<keyword evidence="7 12" id="KW-0472">Membrane</keyword>
<evidence type="ECO:0000313" key="23">
    <source>
        <dbReference type="RefSeq" id="XP_032802053.1"/>
    </source>
</evidence>
<evidence type="ECO:0000313" key="14">
    <source>
        <dbReference type="Proteomes" id="UP001318040"/>
    </source>
</evidence>
<feature type="transmembrane region" description="Helical" evidence="12">
    <location>
        <begin position="381"/>
        <end position="399"/>
    </location>
</feature>
<feature type="transmembrane region" description="Helical" evidence="12">
    <location>
        <begin position="75"/>
        <end position="97"/>
    </location>
</feature>
<evidence type="ECO:0000256" key="6">
    <source>
        <dbReference type="ARBA" id="ARBA00022989"/>
    </source>
</evidence>
<dbReference type="PANTHER" id="PTHR22950:SF458">
    <property type="entry name" value="SODIUM-COUPLED NEUTRAL AMINO ACID TRANSPORTER 11-RELATED"/>
    <property type="match status" value="1"/>
</dbReference>
<dbReference type="PANTHER" id="PTHR22950">
    <property type="entry name" value="AMINO ACID TRANSPORTER"/>
    <property type="match status" value="1"/>
</dbReference>
<dbReference type="RefSeq" id="XP_032802048.1">
    <property type="nucleotide sequence ID" value="XM_032946157.1"/>
</dbReference>
<evidence type="ECO:0000256" key="10">
    <source>
        <dbReference type="ARBA" id="ARBA00041723"/>
    </source>
</evidence>
<feature type="transmembrane region" description="Helical" evidence="12">
    <location>
        <begin position="118"/>
        <end position="142"/>
    </location>
</feature>
<feature type="transmembrane region" description="Helical" evidence="12">
    <location>
        <begin position="411"/>
        <end position="432"/>
    </location>
</feature>
<dbReference type="CTD" id="151258"/>
<dbReference type="GO" id="GO:0015179">
    <property type="term" value="F:L-amino acid transmembrane transporter activity"/>
    <property type="evidence" value="ECO:0007669"/>
    <property type="project" value="TreeGrafter"/>
</dbReference>
<dbReference type="GeneID" id="116938682"/>
<dbReference type="GO" id="GO:0016020">
    <property type="term" value="C:membrane"/>
    <property type="evidence" value="ECO:0007669"/>
    <property type="project" value="UniProtKB-SubCell"/>
</dbReference>
<dbReference type="RefSeq" id="XP_032802054.1">
    <property type="nucleotide sequence ID" value="XM_032946163.1"/>
</dbReference>
<keyword evidence="5" id="KW-0029">Amino-acid transport</keyword>
<gene>
    <name evidence="15 16 17 18 19 20 21 22 23 24" type="primary">SLC38A11</name>
</gene>
<evidence type="ECO:0000313" key="21">
    <source>
        <dbReference type="RefSeq" id="XP_032802051.1"/>
    </source>
</evidence>
<feature type="compositionally biased region" description="Basic and acidic residues" evidence="11">
    <location>
        <begin position="1"/>
        <end position="16"/>
    </location>
</feature>
<dbReference type="InterPro" id="IPR013057">
    <property type="entry name" value="AA_transpt_TM"/>
</dbReference>
<dbReference type="RefSeq" id="XP_032802050.1">
    <property type="nucleotide sequence ID" value="XM_032946159.1"/>
</dbReference>
<evidence type="ECO:0000313" key="15">
    <source>
        <dbReference type="RefSeq" id="XP_032802044.1"/>
    </source>
</evidence>
<evidence type="ECO:0000313" key="18">
    <source>
        <dbReference type="RefSeq" id="XP_032802048.1"/>
    </source>
</evidence>
<evidence type="ECO:0000256" key="2">
    <source>
        <dbReference type="ARBA" id="ARBA00008066"/>
    </source>
</evidence>
<evidence type="ECO:0000259" key="13">
    <source>
        <dbReference type="Pfam" id="PF01490"/>
    </source>
</evidence>
<comment type="function">
    <text evidence="8">Putative sodium-dependent amino acid/proton antiporter.</text>
</comment>
<keyword evidence="4 12" id="KW-0812">Transmembrane</keyword>
<feature type="transmembrane region" description="Helical" evidence="12">
    <location>
        <begin position="162"/>
        <end position="181"/>
    </location>
</feature>
<name>A0AAJ7SM87_PETMA</name>
<comment type="subcellular location">
    <subcellularLocation>
        <location evidence="1">Membrane</location>
        <topology evidence="1">Multi-pass membrane protein</topology>
    </subcellularLocation>
</comment>
<dbReference type="RefSeq" id="XP_032802049.1">
    <property type="nucleotide sequence ID" value="XM_032946158.1"/>
</dbReference>
<evidence type="ECO:0000256" key="11">
    <source>
        <dbReference type="SAM" id="MobiDB-lite"/>
    </source>
</evidence>
<comment type="similarity">
    <text evidence="2">Belongs to the amino acid/polyamine transporter 2 family.</text>
</comment>
<evidence type="ECO:0000256" key="4">
    <source>
        <dbReference type="ARBA" id="ARBA00022692"/>
    </source>
</evidence>
<feature type="transmembrane region" description="Helical" evidence="12">
    <location>
        <begin position="193"/>
        <end position="213"/>
    </location>
</feature>